<dbReference type="InterPro" id="IPR012340">
    <property type="entry name" value="NA-bd_OB-fold"/>
</dbReference>
<dbReference type="Gene3D" id="2.40.50.140">
    <property type="entry name" value="Nucleic acid-binding proteins"/>
    <property type="match status" value="1"/>
</dbReference>
<evidence type="ECO:0000313" key="2">
    <source>
        <dbReference type="Proteomes" id="UP001295423"/>
    </source>
</evidence>
<comment type="caution">
    <text evidence="1">The sequence shown here is derived from an EMBL/GenBank/DDBJ whole genome shotgun (WGS) entry which is preliminary data.</text>
</comment>
<keyword evidence="2" id="KW-1185">Reference proteome</keyword>
<evidence type="ECO:0008006" key="3">
    <source>
        <dbReference type="Google" id="ProtNLM"/>
    </source>
</evidence>
<evidence type="ECO:0000313" key="1">
    <source>
        <dbReference type="EMBL" id="CAJ1947048.1"/>
    </source>
</evidence>
<proteinExistence type="predicted"/>
<dbReference type="Proteomes" id="UP001295423">
    <property type="component" value="Unassembled WGS sequence"/>
</dbReference>
<organism evidence="1 2">
    <name type="scientific">Cylindrotheca closterium</name>
    <dbReference type="NCBI Taxonomy" id="2856"/>
    <lineage>
        <taxon>Eukaryota</taxon>
        <taxon>Sar</taxon>
        <taxon>Stramenopiles</taxon>
        <taxon>Ochrophyta</taxon>
        <taxon>Bacillariophyta</taxon>
        <taxon>Bacillariophyceae</taxon>
        <taxon>Bacillariophycidae</taxon>
        <taxon>Bacillariales</taxon>
        <taxon>Bacillariaceae</taxon>
        <taxon>Cylindrotheca</taxon>
    </lineage>
</organism>
<accession>A0AAD2FNE7</accession>
<dbReference type="EMBL" id="CAKOGP040001724">
    <property type="protein sequence ID" value="CAJ1947048.1"/>
    <property type="molecule type" value="Genomic_DNA"/>
</dbReference>
<dbReference type="AlphaFoldDB" id="A0AAD2FNE7"/>
<reference evidence="1" key="1">
    <citation type="submission" date="2023-08" db="EMBL/GenBank/DDBJ databases">
        <authorList>
            <person name="Audoor S."/>
            <person name="Bilcke G."/>
        </authorList>
    </citation>
    <scope>NUCLEOTIDE SEQUENCE</scope>
</reference>
<sequence length="202" mass="22852">MSCPKRCFISDLYSGSIIANSRASLVRILATVLSIEPISSQSHCVAFPGRKSQHVEFIMLQLDDGTASIGFWTPRSMVKKLSVHPGDVVECVAKLCQNGEIKRFYTEALSSIEDPEMEHLRWAELTNTSSKSSRRFGYPTLEWNAEEVYRMICLQSRGGNGVMMEDLALVMRKTKKDMQAIISRLQLDGLIYHNEDEKYVPL</sequence>
<name>A0AAD2FNE7_9STRA</name>
<gene>
    <name evidence="1" type="ORF">CYCCA115_LOCUS10957</name>
</gene>
<protein>
    <recommendedName>
        <fullName evidence="3">Replication protein A C-terminal domain-containing protein</fullName>
    </recommendedName>
</protein>